<sequence>MVYETLNNGLMIPLLGFGTYGVTNTHTLMMAIDCGYRLFDTAQMYGNQSQVGAAIRDAMRVYGLKREEFFVTTKLSSNMSGAYTMKSIESTLKILNLDYIDLLLLHEPYAQSKAMYNAMESAYKQGKLKAIGVSNFIPSVFSEFVKTCEIPPAINQCEVHIYYQQPHLLQAMKAYGTLVQSWSPFIAGKSELFANPSLIRIAHTYHKSVAQVALRFLVQQGIMAIPKACNLKYMQENLEIFDFALSVEDMQTLRALDTNTTQFSWGY</sequence>
<name>A0A3D8IRB1_9HELI</name>
<dbReference type="SUPFAM" id="SSF51430">
    <property type="entry name" value="NAD(P)-linked oxidoreductase"/>
    <property type="match status" value="1"/>
</dbReference>
<accession>A0A3D8IRB1</accession>
<dbReference type="InterPro" id="IPR023210">
    <property type="entry name" value="NADP_OxRdtase_dom"/>
</dbReference>
<evidence type="ECO:0000259" key="7">
    <source>
        <dbReference type="Pfam" id="PF00248"/>
    </source>
</evidence>
<feature type="binding site" evidence="5">
    <location>
        <position position="106"/>
    </location>
    <ligand>
        <name>substrate</name>
    </ligand>
</feature>
<comment type="caution">
    <text evidence="8">The sequence shown here is derived from an EMBL/GenBank/DDBJ whole genome shotgun (WGS) entry which is preliminary data.</text>
</comment>
<evidence type="ECO:0000256" key="1">
    <source>
        <dbReference type="ARBA" id="ARBA00007905"/>
    </source>
</evidence>
<comment type="similarity">
    <text evidence="1">Belongs to the aldo/keto reductase family.</text>
</comment>
<dbReference type="InterPro" id="IPR018170">
    <property type="entry name" value="Aldo/ket_reductase_CS"/>
</dbReference>
<dbReference type="Proteomes" id="UP000256514">
    <property type="component" value="Unassembled WGS sequence"/>
</dbReference>
<dbReference type="InterPro" id="IPR020471">
    <property type="entry name" value="AKR"/>
</dbReference>
<feature type="domain" description="NADP-dependent oxidoreductase" evidence="7">
    <location>
        <begin position="26"/>
        <end position="257"/>
    </location>
</feature>
<keyword evidence="9" id="KW-1185">Reference proteome</keyword>
<dbReference type="Pfam" id="PF00248">
    <property type="entry name" value="Aldo_ket_red"/>
    <property type="match status" value="1"/>
</dbReference>
<dbReference type="PIRSF" id="PIRSF000097">
    <property type="entry name" value="AKR"/>
    <property type="match status" value="1"/>
</dbReference>
<evidence type="ECO:0000313" key="9">
    <source>
        <dbReference type="Proteomes" id="UP000256514"/>
    </source>
</evidence>
<evidence type="ECO:0000313" key="8">
    <source>
        <dbReference type="EMBL" id="RDU67838.1"/>
    </source>
</evidence>
<keyword evidence="3" id="KW-0560">Oxidoreductase</keyword>
<dbReference type="RefSeq" id="WP_115570656.1">
    <property type="nucleotide sequence ID" value="NZ_NXLT01000002.1"/>
</dbReference>
<keyword evidence="2" id="KW-0521">NADP</keyword>
<evidence type="ECO:0000256" key="2">
    <source>
        <dbReference type="ARBA" id="ARBA00022857"/>
    </source>
</evidence>
<dbReference type="EMBL" id="NXLT01000002">
    <property type="protein sequence ID" value="RDU67838.1"/>
    <property type="molecule type" value="Genomic_DNA"/>
</dbReference>
<dbReference type="PANTHER" id="PTHR43827">
    <property type="entry name" value="2,5-DIKETO-D-GLUCONIC ACID REDUCTASE"/>
    <property type="match status" value="1"/>
</dbReference>
<evidence type="ECO:0000256" key="4">
    <source>
        <dbReference type="PIRSR" id="PIRSR000097-1"/>
    </source>
</evidence>
<proteinExistence type="inferred from homology"/>
<dbReference type="AlphaFoldDB" id="A0A3D8IRB1"/>
<evidence type="ECO:0000256" key="6">
    <source>
        <dbReference type="PIRSR" id="PIRSR000097-3"/>
    </source>
</evidence>
<dbReference type="PRINTS" id="PR00069">
    <property type="entry name" value="ALDKETRDTASE"/>
</dbReference>
<evidence type="ECO:0000256" key="5">
    <source>
        <dbReference type="PIRSR" id="PIRSR000097-2"/>
    </source>
</evidence>
<dbReference type="GO" id="GO:0016616">
    <property type="term" value="F:oxidoreductase activity, acting on the CH-OH group of donors, NAD or NADP as acceptor"/>
    <property type="evidence" value="ECO:0007669"/>
    <property type="project" value="UniProtKB-ARBA"/>
</dbReference>
<dbReference type="Gene3D" id="3.20.20.100">
    <property type="entry name" value="NADP-dependent oxidoreductase domain"/>
    <property type="match status" value="1"/>
</dbReference>
<reference evidence="8 9" key="1">
    <citation type="submission" date="2018-04" db="EMBL/GenBank/DDBJ databases">
        <title>Novel Campyloabacter and Helicobacter Species and Strains.</title>
        <authorList>
            <person name="Mannion A.J."/>
            <person name="Shen Z."/>
            <person name="Fox J.G."/>
        </authorList>
    </citation>
    <scope>NUCLEOTIDE SEQUENCE [LARGE SCALE GENOMIC DNA]</scope>
    <source>
        <strain evidence="8 9">MIT 12-6600</strain>
    </source>
</reference>
<protein>
    <submittedName>
        <fullName evidence="8">2,5-diketo-D-gluconic acid reductase</fullName>
    </submittedName>
</protein>
<dbReference type="OrthoDB" id="5328358at2"/>
<evidence type="ECO:0000256" key="3">
    <source>
        <dbReference type="ARBA" id="ARBA00023002"/>
    </source>
</evidence>
<dbReference type="PROSITE" id="PS00798">
    <property type="entry name" value="ALDOKETO_REDUCTASE_1"/>
    <property type="match status" value="1"/>
</dbReference>
<dbReference type="InterPro" id="IPR036812">
    <property type="entry name" value="NAD(P)_OxRdtase_dom_sf"/>
</dbReference>
<feature type="site" description="Lowers pKa of active site Tyr" evidence="6">
    <location>
        <position position="74"/>
    </location>
</feature>
<dbReference type="PANTHER" id="PTHR43827:SF3">
    <property type="entry name" value="NADP-DEPENDENT OXIDOREDUCTASE DOMAIN-CONTAINING PROTEIN"/>
    <property type="match status" value="1"/>
</dbReference>
<organism evidence="8 9">
    <name type="scientific">Helicobacter equorum</name>
    <dbReference type="NCBI Taxonomy" id="361872"/>
    <lineage>
        <taxon>Bacteria</taxon>
        <taxon>Pseudomonadati</taxon>
        <taxon>Campylobacterota</taxon>
        <taxon>Epsilonproteobacteria</taxon>
        <taxon>Campylobacterales</taxon>
        <taxon>Helicobacteraceae</taxon>
        <taxon>Helicobacter</taxon>
    </lineage>
</organism>
<feature type="active site" description="Proton donor" evidence="4">
    <location>
        <position position="45"/>
    </location>
</feature>
<gene>
    <name evidence="8" type="ORF">CQA54_02630</name>
</gene>